<proteinExistence type="predicted"/>
<evidence type="ECO:0000313" key="8">
    <source>
        <dbReference type="Proteomes" id="UP000095282"/>
    </source>
</evidence>
<reference evidence="9" key="1">
    <citation type="submission" date="2016-11" db="UniProtKB">
        <authorList>
            <consortium name="WormBaseParasite"/>
        </authorList>
    </citation>
    <scope>IDENTIFICATION</scope>
</reference>
<keyword evidence="8" id="KW-1185">Reference proteome</keyword>
<feature type="domain" description="PAP-associated" evidence="6">
    <location>
        <begin position="253"/>
        <end position="310"/>
    </location>
</feature>
<dbReference type="PANTHER" id="PTHR12271:SF129">
    <property type="entry name" value="PAP-ASSOCIATED DOMAIN-CONTAINING PROTEIN"/>
    <property type="match status" value="1"/>
</dbReference>
<name>A0A1I7TJ90_9PELO</name>
<dbReference type="GO" id="GO:1990817">
    <property type="term" value="F:poly(A) RNA polymerase activity"/>
    <property type="evidence" value="ECO:0007669"/>
    <property type="project" value="TreeGrafter"/>
</dbReference>
<dbReference type="WBParaSite" id="Csp11.Scaffold626.g6471.t1">
    <property type="protein sequence ID" value="Csp11.Scaffold626.g6471.t1"/>
    <property type="gene ID" value="Csp11.Scaffold626.g6471"/>
</dbReference>
<dbReference type="Proteomes" id="UP000095282">
    <property type="component" value="Unplaced"/>
</dbReference>
<protein>
    <submittedName>
        <fullName evidence="9">PAP-associated domain-containing protein</fullName>
    </submittedName>
</protein>
<evidence type="ECO:0000259" key="6">
    <source>
        <dbReference type="Pfam" id="PF03828"/>
    </source>
</evidence>
<dbReference type="GO" id="GO:0046872">
    <property type="term" value="F:metal ion binding"/>
    <property type="evidence" value="ECO:0007669"/>
    <property type="project" value="UniProtKB-KW"/>
</dbReference>
<dbReference type="eggNOG" id="KOG2277">
    <property type="taxonomic scope" value="Eukaryota"/>
</dbReference>
<evidence type="ECO:0000256" key="1">
    <source>
        <dbReference type="ARBA" id="ARBA00001936"/>
    </source>
</evidence>
<dbReference type="SUPFAM" id="SSF81301">
    <property type="entry name" value="Nucleotidyltransferase"/>
    <property type="match status" value="1"/>
</dbReference>
<sequence length="426" mass="48543">MFAATATIISENKTNGAPIEISQGIIVNQCGISMPAWKDQKLTAEIESISSMGEQHRQKLRQAAADFRSLMKDEFPDASIWMTGSFAAGVDLPSSDLDFTIRVPSLGENRDNFNKLMAIKRNLWDSDLFYDLYVTGGLIPVLTMVHKATRVDLDVTIDNDPPKSNTLLLSVYGQLDERFPKLCRGVKKWATDTGVENSKMGRVNSFSVCLLLVHFLQQVGVLPKELPSTIRGTIELGRDAKEEIGWVSRNKDSLGALFWGFMKYYSQFDFKNQWISIRQGKALEKRRDENGEPLDGLPKNNSLIVVEDPFLVPAFNCARTLRQDDIYHRILEEFVEAEKTIREKSRFPIQKSTERVKVENEGKLIDCRITEIEDTLDDLSWDDLVLLKRVIRARPGSFWGSPGSFWNVKLEEKQWPDIVRFQSTNR</sequence>
<evidence type="ECO:0000259" key="7">
    <source>
        <dbReference type="Pfam" id="PF22600"/>
    </source>
</evidence>
<evidence type="ECO:0000256" key="5">
    <source>
        <dbReference type="ARBA" id="ARBA00022842"/>
    </source>
</evidence>
<comment type="cofactor">
    <cofactor evidence="2">
        <name>Mg(2+)</name>
        <dbReference type="ChEBI" id="CHEBI:18420"/>
    </cofactor>
</comment>
<dbReference type="Gene3D" id="3.30.460.10">
    <property type="entry name" value="Beta Polymerase, domain 2"/>
    <property type="match status" value="1"/>
</dbReference>
<dbReference type="PANTHER" id="PTHR12271">
    <property type="entry name" value="POLY A POLYMERASE CID PAP -RELATED"/>
    <property type="match status" value="1"/>
</dbReference>
<keyword evidence="5" id="KW-0460">Magnesium</keyword>
<dbReference type="GO" id="GO:0031123">
    <property type="term" value="P:RNA 3'-end processing"/>
    <property type="evidence" value="ECO:0007669"/>
    <property type="project" value="TreeGrafter"/>
</dbReference>
<dbReference type="InterPro" id="IPR043519">
    <property type="entry name" value="NT_sf"/>
</dbReference>
<evidence type="ECO:0000256" key="2">
    <source>
        <dbReference type="ARBA" id="ARBA00001946"/>
    </source>
</evidence>
<dbReference type="STRING" id="1561998.A0A1I7TJ90"/>
<dbReference type="Pfam" id="PF03828">
    <property type="entry name" value="PAP_assoc"/>
    <property type="match status" value="1"/>
</dbReference>
<evidence type="ECO:0000256" key="3">
    <source>
        <dbReference type="ARBA" id="ARBA00022679"/>
    </source>
</evidence>
<accession>A0A1I7TJ90</accession>
<dbReference type="InterPro" id="IPR054708">
    <property type="entry name" value="MTPAP-like_central"/>
</dbReference>
<dbReference type="Gene3D" id="1.10.1410.10">
    <property type="match status" value="1"/>
</dbReference>
<dbReference type="InterPro" id="IPR002058">
    <property type="entry name" value="PAP_assoc"/>
</dbReference>
<organism evidence="8 9">
    <name type="scientific">Caenorhabditis tropicalis</name>
    <dbReference type="NCBI Taxonomy" id="1561998"/>
    <lineage>
        <taxon>Eukaryota</taxon>
        <taxon>Metazoa</taxon>
        <taxon>Ecdysozoa</taxon>
        <taxon>Nematoda</taxon>
        <taxon>Chromadorea</taxon>
        <taxon>Rhabditida</taxon>
        <taxon>Rhabditina</taxon>
        <taxon>Rhabditomorpha</taxon>
        <taxon>Rhabditoidea</taxon>
        <taxon>Rhabditidae</taxon>
        <taxon>Peloderinae</taxon>
        <taxon>Caenorhabditis</taxon>
    </lineage>
</organism>
<evidence type="ECO:0000313" key="9">
    <source>
        <dbReference type="WBParaSite" id="Csp11.Scaffold626.g6471.t1"/>
    </source>
</evidence>
<keyword evidence="3" id="KW-0808">Transferase</keyword>
<comment type="cofactor">
    <cofactor evidence="1">
        <name>Mn(2+)</name>
        <dbReference type="ChEBI" id="CHEBI:29035"/>
    </cofactor>
</comment>
<evidence type="ECO:0000256" key="4">
    <source>
        <dbReference type="ARBA" id="ARBA00022723"/>
    </source>
</evidence>
<dbReference type="SUPFAM" id="SSF81631">
    <property type="entry name" value="PAP/OAS1 substrate-binding domain"/>
    <property type="match status" value="1"/>
</dbReference>
<dbReference type="AlphaFoldDB" id="A0A1I7TJ90"/>
<dbReference type="Pfam" id="PF22600">
    <property type="entry name" value="MTPAP-like_central"/>
    <property type="match status" value="1"/>
</dbReference>
<keyword evidence="4" id="KW-0479">Metal-binding</keyword>
<feature type="domain" description="Poly(A) RNA polymerase mitochondrial-like central palm" evidence="7">
    <location>
        <begin position="54"/>
        <end position="174"/>
    </location>
</feature>